<feature type="transmembrane region" description="Helical" evidence="1">
    <location>
        <begin position="6"/>
        <end position="25"/>
    </location>
</feature>
<name>A0ABV6LIU1_9BACI</name>
<accession>A0ABV6LIU1</accession>
<comment type="caution">
    <text evidence="2">The sequence shown here is derived from an EMBL/GenBank/DDBJ whole genome shotgun (WGS) entry which is preliminary data.</text>
</comment>
<evidence type="ECO:0000256" key="1">
    <source>
        <dbReference type="SAM" id="Phobius"/>
    </source>
</evidence>
<keyword evidence="1" id="KW-0472">Membrane</keyword>
<sequence length="101" mass="11174">MQKKIVLGLSILSISVWMLTIVILVTDGSGKNIANPHTGKEFHPDTKTTDTFVERLTVISMKDVEESDNQIKQAGITSEWVASQPGDNRISIDDLLESFTQ</sequence>
<dbReference type="Proteomes" id="UP001589836">
    <property type="component" value="Unassembled WGS sequence"/>
</dbReference>
<gene>
    <name evidence="2" type="ORF">ACFFGV_01750</name>
</gene>
<reference evidence="2 3" key="1">
    <citation type="submission" date="2024-09" db="EMBL/GenBank/DDBJ databases">
        <authorList>
            <person name="Sun Q."/>
            <person name="Mori K."/>
        </authorList>
    </citation>
    <scope>NUCLEOTIDE SEQUENCE [LARGE SCALE GENOMIC DNA]</scope>
    <source>
        <strain evidence="2 3">NCAIM B.02529</strain>
    </source>
</reference>
<keyword evidence="1" id="KW-0812">Transmembrane</keyword>
<dbReference type="EMBL" id="JBHLTP010000003">
    <property type="protein sequence ID" value="MFC0522312.1"/>
    <property type="molecule type" value="Genomic_DNA"/>
</dbReference>
<protein>
    <recommendedName>
        <fullName evidence="4">DUF3679 domain-containing protein</fullName>
    </recommendedName>
</protein>
<organism evidence="2 3">
    <name type="scientific">Pontibacillus salicampi</name>
    <dbReference type="NCBI Taxonomy" id="1449801"/>
    <lineage>
        <taxon>Bacteria</taxon>
        <taxon>Bacillati</taxon>
        <taxon>Bacillota</taxon>
        <taxon>Bacilli</taxon>
        <taxon>Bacillales</taxon>
        <taxon>Bacillaceae</taxon>
        <taxon>Pontibacillus</taxon>
    </lineage>
</organism>
<proteinExistence type="predicted"/>
<keyword evidence="1" id="KW-1133">Transmembrane helix</keyword>
<evidence type="ECO:0000313" key="3">
    <source>
        <dbReference type="Proteomes" id="UP001589836"/>
    </source>
</evidence>
<evidence type="ECO:0008006" key="4">
    <source>
        <dbReference type="Google" id="ProtNLM"/>
    </source>
</evidence>
<keyword evidence="3" id="KW-1185">Reference proteome</keyword>
<evidence type="ECO:0000313" key="2">
    <source>
        <dbReference type="EMBL" id="MFC0522312.1"/>
    </source>
</evidence>
<dbReference type="RefSeq" id="WP_377344846.1">
    <property type="nucleotide sequence ID" value="NZ_JBHLTP010000003.1"/>
</dbReference>